<dbReference type="AlphaFoldDB" id="A0A1I7Z2M5"/>
<dbReference type="Proteomes" id="UP000095287">
    <property type="component" value="Unplaced"/>
</dbReference>
<sequence>MARLAHLVFCFLLLVSMASGVPWRPHRPRQDIDWTPSVLLKKREAKQAVLHGKNGQKDSKAFGPGSWEFVYGNSDLKQHRIGRVLKDEPVKDEVSDGVP</sequence>
<reference evidence="3" key="1">
    <citation type="submission" date="2016-11" db="UniProtKB">
        <authorList>
            <consortium name="WormBaseParasite"/>
        </authorList>
    </citation>
    <scope>IDENTIFICATION</scope>
</reference>
<organism evidence="2 3">
    <name type="scientific">Steinernema glaseri</name>
    <dbReference type="NCBI Taxonomy" id="37863"/>
    <lineage>
        <taxon>Eukaryota</taxon>
        <taxon>Metazoa</taxon>
        <taxon>Ecdysozoa</taxon>
        <taxon>Nematoda</taxon>
        <taxon>Chromadorea</taxon>
        <taxon>Rhabditida</taxon>
        <taxon>Tylenchina</taxon>
        <taxon>Panagrolaimomorpha</taxon>
        <taxon>Strongyloidoidea</taxon>
        <taxon>Steinernematidae</taxon>
        <taxon>Steinernema</taxon>
    </lineage>
</organism>
<evidence type="ECO:0000313" key="3">
    <source>
        <dbReference type="WBParaSite" id="L893_g22306.t1"/>
    </source>
</evidence>
<keyword evidence="1" id="KW-0732">Signal</keyword>
<proteinExistence type="predicted"/>
<evidence type="ECO:0000256" key="1">
    <source>
        <dbReference type="SAM" id="SignalP"/>
    </source>
</evidence>
<dbReference type="WBParaSite" id="L893_g22306.t1">
    <property type="protein sequence ID" value="L893_g22306.t1"/>
    <property type="gene ID" value="L893_g22306"/>
</dbReference>
<accession>A0A1I7Z2M5</accession>
<evidence type="ECO:0000313" key="2">
    <source>
        <dbReference type="Proteomes" id="UP000095287"/>
    </source>
</evidence>
<feature type="chain" id="PRO_5009312895" evidence="1">
    <location>
        <begin position="21"/>
        <end position="99"/>
    </location>
</feature>
<keyword evidence="2" id="KW-1185">Reference proteome</keyword>
<name>A0A1I7Z2M5_9BILA</name>
<feature type="signal peptide" evidence="1">
    <location>
        <begin position="1"/>
        <end position="20"/>
    </location>
</feature>
<protein>
    <submittedName>
        <fullName evidence="3">Organ specific protein</fullName>
    </submittedName>
</protein>